<evidence type="ECO:0000256" key="4">
    <source>
        <dbReference type="ARBA" id="ARBA00022679"/>
    </source>
</evidence>
<dbReference type="FunFam" id="3.30.200.20:FF:000091">
    <property type="entry name" value="Serine/threonine-protein kinase PLK"/>
    <property type="match status" value="1"/>
</dbReference>
<dbReference type="Pfam" id="PF00659">
    <property type="entry name" value="POLO_box"/>
    <property type="match status" value="1"/>
</dbReference>
<comment type="catalytic activity">
    <reaction evidence="11">
        <text>L-seryl-[protein] + ATP = O-phospho-L-seryl-[protein] + ADP + H(+)</text>
        <dbReference type="Rhea" id="RHEA:17989"/>
        <dbReference type="Rhea" id="RHEA-COMP:9863"/>
        <dbReference type="Rhea" id="RHEA-COMP:11604"/>
        <dbReference type="ChEBI" id="CHEBI:15378"/>
        <dbReference type="ChEBI" id="CHEBI:29999"/>
        <dbReference type="ChEBI" id="CHEBI:30616"/>
        <dbReference type="ChEBI" id="CHEBI:83421"/>
        <dbReference type="ChEBI" id="CHEBI:456216"/>
        <dbReference type="EC" id="2.7.11.21"/>
    </reaction>
</comment>
<protein>
    <recommendedName>
        <fullName evidence="13">Serine/threonine-protein kinase PLK</fullName>
        <ecNumber evidence="13">2.7.11.21</ecNumber>
    </recommendedName>
    <alternativeName>
        <fullName evidence="13">Polo-like kinase</fullName>
    </alternativeName>
</protein>
<dbReference type="Gene3D" id="3.30.200.20">
    <property type="entry name" value="Phosphorylase Kinase, domain 1"/>
    <property type="match status" value="1"/>
</dbReference>
<dbReference type="InterPro" id="IPR033701">
    <property type="entry name" value="POLO_box_1"/>
</dbReference>
<dbReference type="PROSITE" id="PS00107">
    <property type="entry name" value="PROTEIN_KINASE_ATP"/>
    <property type="match status" value="1"/>
</dbReference>
<dbReference type="InterPro" id="IPR017441">
    <property type="entry name" value="Protein_kinase_ATP_BS"/>
</dbReference>
<evidence type="ECO:0000256" key="6">
    <source>
        <dbReference type="ARBA" id="ARBA00022741"/>
    </source>
</evidence>
<evidence type="ECO:0000256" key="3">
    <source>
        <dbReference type="ARBA" id="ARBA00022527"/>
    </source>
</evidence>
<dbReference type="GO" id="GO:0000922">
    <property type="term" value="C:spindle pole"/>
    <property type="evidence" value="ECO:0007669"/>
    <property type="project" value="TreeGrafter"/>
</dbReference>
<dbReference type="SUPFAM" id="SSF56112">
    <property type="entry name" value="Protein kinase-like (PK-like)"/>
    <property type="match status" value="1"/>
</dbReference>
<dbReference type="GO" id="GO:0007052">
    <property type="term" value="P:mitotic spindle organization"/>
    <property type="evidence" value="ECO:0007669"/>
    <property type="project" value="TreeGrafter"/>
</dbReference>
<keyword evidence="4 13" id="KW-0808">Transferase</keyword>
<evidence type="ECO:0000256" key="5">
    <source>
        <dbReference type="ARBA" id="ARBA00022737"/>
    </source>
</evidence>
<comment type="subcellular location">
    <subcellularLocation>
        <location evidence="1">Cytoplasm</location>
        <location evidence="1">Cytoskeleton</location>
        <location evidence="1">Microtubule organizing center</location>
        <location evidence="1">Centrosome</location>
    </subcellularLocation>
</comment>
<dbReference type="GO" id="GO:0005634">
    <property type="term" value="C:nucleus"/>
    <property type="evidence" value="ECO:0007669"/>
    <property type="project" value="TreeGrafter"/>
</dbReference>
<dbReference type="PANTHER" id="PTHR24345">
    <property type="entry name" value="SERINE/THREONINE-PROTEIN KINASE PLK"/>
    <property type="match status" value="1"/>
</dbReference>
<dbReference type="Gene3D" id="1.10.510.10">
    <property type="entry name" value="Transferase(Phosphotransferase) domain 1"/>
    <property type="match status" value="1"/>
</dbReference>
<keyword evidence="7 13" id="KW-0418">Kinase</keyword>
<keyword evidence="6 12" id="KW-0547">Nucleotide-binding</keyword>
<dbReference type="GO" id="GO:0106310">
    <property type="term" value="F:protein serine kinase activity"/>
    <property type="evidence" value="ECO:0007669"/>
    <property type="project" value="RHEA"/>
</dbReference>
<evidence type="ECO:0000256" key="7">
    <source>
        <dbReference type="ARBA" id="ARBA00022777"/>
    </source>
</evidence>
<evidence type="ECO:0000313" key="17">
    <source>
        <dbReference type="EnsemblMetazoa" id="tetur19g01320.1"/>
    </source>
</evidence>
<dbReference type="CDD" id="cd14099">
    <property type="entry name" value="STKc_PLK"/>
    <property type="match status" value="1"/>
</dbReference>
<dbReference type="InterPro" id="IPR000959">
    <property type="entry name" value="POLO_box_dom"/>
</dbReference>
<evidence type="ECO:0000313" key="18">
    <source>
        <dbReference type="Proteomes" id="UP000015104"/>
    </source>
</evidence>
<dbReference type="GO" id="GO:0004674">
    <property type="term" value="F:protein serine/threonine kinase activity"/>
    <property type="evidence" value="ECO:0007669"/>
    <property type="project" value="UniProtKB-KW"/>
</dbReference>
<evidence type="ECO:0000256" key="11">
    <source>
        <dbReference type="ARBA" id="ARBA00048347"/>
    </source>
</evidence>
<dbReference type="InterPro" id="IPR008271">
    <property type="entry name" value="Ser/Thr_kinase_AS"/>
</dbReference>
<dbReference type="CTD" id="40232"/>
<feature type="region of interest" description="Disordered" evidence="14">
    <location>
        <begin position="338"/>
        <end position="357"/>
    </location>
</feature>
<sequence length="553" mass="63714">MSNKRNEVRYDVPDIVVDPGTKKRYRKGKFLGRGGFARCYELTEIPSEKIYAGKVIAKSQIKNSDQKQKMSQEIEIHRSISHKHIVAFHTYFEDPNYIYIILELCSKRSLMEMHKRRKVFTEPEVRYIVTQIALACQYLHTNKIVHRDLKLGNLFLNEDMDVKVGDFGLATKISNEKDRKLTLCGTPNYIAPEVLMKKGHGFEVDVWSLGCIVYTLFVGKPPFETNDLKDTYKKIKNNDYEIPNYVPEDARDFIRQMLKADPSERPWMIDILNDPYLTKNYVPSRLPLSCLTTAPRYNNGRLSIMPTEFYGSSRRPLGEKNTEVPAVKINIENAMENKAPTAPDKPATNGQNNNNQAAQNYANNAHQANQLPKPNGAAVFSKDYNLKELSEQLHIVVAARAGEKEEGVPDDAEDPAATPLVWISKWVDYTDRYGIGYQLCDNSVGILFNDITRLVLLADGVNLQYIERDGTEYYLTLDCYPTDLLKKKITLLKYFRNYMNEHLLKCGDKKIDLEEKDELTRLPYLNNWFRTRNAIIFHLTNGTVQVSKIYAYW</sequence>
<accession>T1KS01</accession>
<dbReference type="GO" id="GO:0005737">
    <property type="term" value="C:cytoplasm"/>
    <property type="evidence" value="ECO:0007669"/>
    <property type="project" value="TreeGrafter"/>
</dbReference>
<dbReference type="Pfam" id="PF00069">
    <property type="entry name" value="Pkinase"/>
    <property type="match status" value="1"/>
</dbReference>
<dbReference type="GO" id="GO:0005813">
    <property type="term" value="C:centrosome"/>
    <property type="evidence" value="ECO:0007669"/>
    <property type="project" value="UniProtKB-SubCell"/>
</dbReference>
<dbReference type="OMA" id="IQIHKSM"/>
<dbReference type="RefSeq" id="XP_025017580.1">
    <property type="nucleotide sequence ID" value="XM_025161812.1"/>
</dbReference>
<name>T1KS01_TETUR</name>
<dbReference type="OrthoDB" id="408964at2759"/>
<dbReference type="STRING" id="32264.T1KS01"/>
<dbReference type="FunFam" id="3.30.1120.30:FF:000001">
    <property type="entry name" value="Serine/threonine-protein kinase PLK"/>
    <property type="match status" value="1"/>
</dbReference>
<evidence type="ECO:0000259" key="15">
    <source>
        <dbReference type="PROSITE" id="PS50011"/>
    </source>
</evidence>
<dbReference type="GO" id="GO:0005524">
    <property type="term" value="F:ATP binding"/>
    <property type="evidence" value="ECO:0007669"/>
    <property type="project" value="UniProtKB-UniRule"/>
</dbReference>
<evidence type="ECO:0000256" key="9">
    <source>
        <dbReference type="ARBA" id="ARBA00023212"/>
    </source>
</evidence>
<dbReference type="EnsemblMetazoa" id="tetur19g01320.1">
    <property type="protein sequence ID" value="tetur19g01320.1"/>
    <property type="gene ID" value="tetur19g01320"/>
</dbReference>
<evidence type="ECO:0000256" key="12">
    <source>
        <dbReference type="PROSITE-ProRule" id="PRU10141"/>
    </source>
</evidence>
<keyword evidence="5" id="KW-0677">Repeat</keyword>
<comment type="catalytic activity">
    <reaction evidence="10 13">
        <text>L-threonyl-[protein] + ATP = O-phospho-L-threonyl-[protein] + ADP + H(+)</text>
        <dbReference type="Rhea" id="RHEA:46608"/>
        <dbReference type="Rhea" id="RHEA-COMP:11060"/>
        <dbReference type="Rhea" id="RHEA-COMP:11605"/>
        <dbReference type="ChEBI" id="CHEBI:15378"/>
        <dbReference type="ChEBI" id="CHEBI:30013"/>
        <dbReference type="ChEBI" id="CHEBI:30616"/>
        <dbReference type="ChEBI" id="CHEBI:61977"/>
        <dbReference type="ChEBI" id="CHEBI:456216"/>
        <dbReference type="EC" id="2.7.11.21"/>
    </reaction>
</comment>
<dbReference type="KEGG" id="tut:107366765"/>
<reference evidence="18" key="1">
    <citation type="submission" date="2011-08" db="EMBL/GenBank/DDBJ databases">
        <authorList>
            <person name="Rombauts S."/>
        </authorList>
    </citation>
    <scope>NUCLEOTIDE SEQUENCE</scope>
    <source>
        <strain evidence="18">London</strain>
    </source>
</reference>
<reference evidence="17" key="2">
    <citation type="submission" date="2015-06" db="UniProtKB">
        <authorList>
            <consortium name="EnsemblMetazoa"/>
        </authorList>
    </citation>
    <scope>IDENTIFICATION</scope>
</reference>
<dbReference type="CDD" id="cd13118">
    <property type="entry name" value="POLO_box_1"/>
    <property type="match status" value="1"/>
</dbReference>
<dbReference type="PROSITE" id="PS50078">
    <property type="entry name" value="POLO_BOX"/>
    <property type="match status" value="1"/>
</dbReference>
<dbReference type="EMBL" id="CAEY01000421">
    <property type="status" value="NOT_ANNOTATED_CDS"/>
    <property type="molecule type" value="Genomic_DNA"/>
</dbReference>
<dbReference type="GO" id="GO:0000776">
    <property type="term" value="C:kinetochore"/>
    <property type="evidence" value="ECO:0007669"/>
    <property type="project" value="TreeGrafter"/>
</dbReference>
<evidence type="ECO:0000256" key="1">
    <source>
        <dbReference type="ARBA" id="ARBA00004300"/>
    </source>
</evidence>
<dbReference type="AlphaFoldDB" id="T1KS01"/>
<feature type="domain" description="POLO box" evidence="16">
    <location>
        <begin position="422"/>
        <end position="501"/>
    </location>
</feature>
<feature type="domain" description="Protein kinase" evidence="15">
    <location>
        <begin position="25"/>
        <end position="277"/>
    </location>
</feature>
<evidence type="ECO:0000256" key="13">
    <source>
        <dbReference type="RuleBase" id="RU361162"/>
    </source>
</evidence>
<evidence type="ECO:0000256" key="14">
    <source>
        <dbReference type="SAM" id="MobiDB-lite"/>
    </source>
</evidence>
<dbReference type="SMART" id="SM00220">
    <property type="entry name" value="S_TKc"/>
    <property type="match status" value="1"/>
</dbReference>
<dbReference type="InterPro" id="IPR000719">
    <property type="entry name" value="Prot_kinase_dom"/>
</dbReference>
<dbReference type="PANTHER" id="PTHR24345:SF93">
    <property type="entry name" value="SERINE_THREONINE-PROTEIN KINASE PLK1"/>
    <property type="match status" value="1"/>
</dbReference>
<dbReference type="InterPro" id="IPR011009">
    <property type="entry name" value="Kinase-like_dom_sf"/>
</dbReference>
<evidence type="ECO:0000256" key="2">
    <source>
        <dbReference type="ARBA" id="ARBA00022490"/>
    </source>
</evidence>
<dbReference type="HOGENOM" id="CLU_000288_46_1_1"/>
<dbReference type="SUPFAM" id="SSF82615">
    <property type="entry name" value="Polo-box domain"/>
    <property type="match status" value="2"/>
</dbReference>
<feature type="binding site" evidence="12">
    <location>
        <position position="58"/>
    </location>
    <ligand>
        <name>ATP</name>
        <dbReference type="ChEBI" id="CHEBI:30616"/>
    </ligand>
</feature>
<dbReference type="PROSITE" id="PS00108">
    <property type="entry name" value="PROTEIN_KINASE_ST"/>
    <property type="match status" value="1"/>
</dbReference>
<organism evidence="17 18">
    <name type="scientific">Tetranychus urticae</name>
    <name type="common">Two-spotted spider mite</name>
    <dbReference type="NCBI Taxonomy" id="32264"/>
    <lineage>
        <taxon>Eukaryota</taxon>
        <taxon>Metazoa</taxon>
        <taxon>Ecdysozoa</taxon>
        <taxon>Arthropoda</taxon>
        <taxon>Chelicerata</taxon>
        <taxon>Arachnida</taxon>
        <taxon>Acari</taxon>
        <taxon>Acariformes</taxon>
        <taxon>Trombidiformes</taxon>
        <taxon>Prostigmata</taxon>
        <taxon>Eleutherengona</taxon>
        <taxon>Raphignathae</taxon>
        <taxon>Tetranychoidea</taxon>
        <taxon>Tetranychidae</taxon>
        <taxon>Tetranychus</taxon>
    </lineage>
</organism>
<keyword evidence="9" id="KW-0206">Cytoskeleton</keyword>
<keyword evidence="18" id="KW-1185">Reference proteome</keyword>
<comment type="similarity">
    <text evidence="13">Belongs to the protein kinase superfamily. Ser/Thr protein kinase family. CDC5/Polo subfamily.</text>
</comment>
<dbReference type="FunFam" id="1.10.510.10:FF:000571">
    <property type="entry name" value="Maternal embryonic leucine zipper kinase"/>
    <property type="match status" value="1"/>
</dbReference>
<evidence type="ECO:0000256" key="10">
    <source>
        <dbReference type="ARBA" id="ARBA00047802"/>
    </source>
</evidence>
<dbReference type="Proteomes" id="UP000015104">
    <property type="component" value="Unassembled WGS sequence"/>
</dbReference>
<dbReference type="EC" id="2.7.11.21" evidence="13"/>
<evidence type="ECO:0000256" key="8">
    <source>
        <dbReference type="ARBA" id="ARBA00022840"/>
    </source>
</evidence>
<dbReference type="eggNOG" id="KOG0575">
    <property type="taxonomic scope" value="Eukaryota"/>
</dbReference>
<proteinExistence type="inferred from homology"/>
<keyword evidence="8 12" id="KW-0067">ATP-binding</keyword>
<dbReference type="Gene3D" id="3.30.1120.30">
    <property type="entry name" value="POLO box domain"/>
    <property type="match status" value="2"/>
</dbReference>
<keyword evidence="2" id="KW-0963">Cytoplasm</keyword>
<evidence type="ECO:0000259" key="16">
    <source>
        <dbReference type="PROSITE" id="PS50078"/>
    </source>
</evidence>
<keyword evidence="3 13" id="KW-0723">Serine/threonine-protein kinase</keyword>
<dbReference type="GeneID" id="107366765"/>
<dbReference type="PROSITE" id="PS50011">
    <property type="entry name" value="PROTEIN_KINASE_DOM"/>
    <property type="match status" value="1"/>
</dbReference>
<dbReference type="InterPro" id="IPR036947">
    <property type="entry name" value="POLO_box_dom_sf"/>
</dbReference>